<keyword evidence="3" id="KW-1185">Reference proteome</keyword>
<proteinExistence type="predicted"/>
<dbReference type="EMBL" id="JAPDFR010000009">
    <property type="protein sequence ID" value="KAK0383176.1"/>
    <property type="molecule type" value="Genomic_DNA"/>
</dbReference>
<reference evidence="2" key="1">
    <citation type="submission" date="2022-10" db="EMBL/GenBank/DDBJ databases">
        <title>Determination and structural analysis of whole genome sequence of Sarocladium strictum F4-1.</title>
        <authorList>
            <person name="Hu L."/>
            <person name="Jiang Y."/>
        </authorList>
    </citation>
    <scope>NUCLEOTIDE SEQUENCE</scope>
    <source>
        <strain evidence="2">F4-1</strain>
    </source>
</reference>
<dbReference type="Gene3D" id="3.40.50.720">
    <property type="entry name" value="NAD(P)-binding Rossmann-like Domain"/>
    <property type="match status" value="1"/>
</dbReference>
<comment type="caution">
    <text evidence="2">The sequence shown here is derived from an EMBL/GenBank/DDBJ whole genome shotgun (WGS) entry which is preliminary data.</text>
</comment>
<accession>A0AA39L3K0</accession>
<protein>
    <submittedName>
        <fullName evidence="2">Uncharacterized protein</fullName>
    </submittedName>
</protein>
<feature type="region of interest" description="Disordered" evidence="1">
    <location>
        <begin position="78"/>
        <end position="105"/>
    </location>
</feature>
<organism evidence="2 3">
    <name type="scientific">Sarocladium strictum</name>
    <name type="common">Black bundle disease fungus</name>
    <name type="synonym">Acremonium strictum</name>
    <dbReference type="NCBI Taxonomy" id="5046"/>
    <lineage>
        <taxon>Eukaryota</taxon>
        <taxon>Fungi</taxon>
        <taxon>Dikarya</taxon>
        <taxon>Ascomycota</taxon>
        <taxon>Pezizomycotina</taxon>
        <taxon>Sordariomycetes</taxon>
        <taxon>Hypocreomycetidae</taxon>
        <taxon>Hypocreales</taxon>
        <taxon>Sarocladiaceae</taxon>
        <taxon>Sarocladium</taxon>
    </lineage>
</organism>
<evidence type="ECO:0000313" key="2">
    <source>
        <dbReference type="EMBL" id="KAK0383176.1"/>
    </source>
</evidence>
<name>A0AA39L3K0_SARSR</name>
<evidence type="ECO:0000313" key="3">
    <source>
        <dbReference type="Proteomes" id="UP001175261"/>
    </source>
</evidence>
<dbReference type="AlphaFoldDB" id="A0AA39L3K0"/>
<gene>
    <name evidence="2" type="ORF">NLU13_9089</name>
</gene>
<evidence type="ECO:0000256" key="1">
    <source>
        <dbReference type="SAM" id="MobiDB-lite"/>
    </source>
</evidence>
<sequence>MSKLITILGITCIQAGDSVVSRGTRKSEGAAGLGLHRYVFSSMADATKESKGKFSTLYHMDSKAEAVGYTRTLPFPPQQVLHRSKPPSTFNSHGSGGLPTTPKKV</sequence>
<dbReference type="Proteomes" id="UP001175261">
    <property type="component" value="Unassembled WGS sequence"/>
</dbReference>